<evidence type="ECO:0000313" key="2">
    <source>
        <dbReference type="EMBL" id="SIQ12794.1"/>
    </source>
</evidence>
<gene>
    <name evidence="2" type="ORF">SAMN05421647_102335</name>
</gene>
<evidence type="ECO:0008006" key="4">
    <source>
        <dbReference type="Google" id="ProtNLM"/>
    </source>
</evidence>
<keyword evidence="1" id="KW-0732">Signal</keyword>
<dbReference type="Gene3D" id="2.60.40.1890">
    <property type="entry name" value="PCu(A)C copper chaperone"/>
    <property type="match status" value="1"/>
</dbReference>
<dbReference type="InterPro" id="IPR058248">
    <property type="entry name" value="Lxx211020-like"/>
</dbReference>
<dbReference type="Pfam" id="PF04314">
    <property type="entry name" value="PCuAC"/>
    <property type="match status" value="1"/>
</dbReference>
<dbReference type="RefSeq" id="WP_076461739.1">
    <property type="nucleotide sequence ID" value="NZ_FTMN01000002.1"/>
</dbReference>
<dbReference type="PANTHER" id="PTHR36302:SF1">
    <property type="entry name" value="COPPER CHAPERONE PCU(A)C"/>
    <property type="match status" value="1"/>
</dbReference>
<feature type="chain" id="PRO_5012975359" description="Copper(I)-binding protein" evidence="1">
    <location>
        <begin position="20"/>
        <end position="154"/>
    </location>
</feature>
<organism evidence="2 3">
    <name type="scientific">Marinobacterium stanieri</name>
    <dbReference type="NCBI Taxonomy" id="49186"/>
    <lineage>
        <taxon>Bacteria</taxon>
        <taxon>Pseudomonadati</taxon>
        <taxon>Pseudomonadota</taxon>
        <taxon>Gammaproteobacteria</taxon>
        <taxon>Oceanospirillales</taxon>
        <taxon>Oceanospirillaceae</taxon>
        <taxon>Marinobacterium</taxon>
    </lineage>
</organism>
<evidence type="ECO:0000313" key="3">
    <source>
        <dbReference type="Proteomes" id="UP000186895"/>
    </source>
</evidence>
<dbReference type="SUPFAM" id="SSF110087">
    <property type="entry name" value="DR1885-like metal-binding protein"/>
    <property type="match status" value="1"/>
</dbReference>
<dbReference type="Proteomes" id="UP000186895">
    <property type="component" value="Unassembled WGS sequence"/>
</dbReference>
<dbReference type="PANTHER" id="PTHR36302">
    <property type="entry name" value="BLR7088 PROTEIN"/>
    <property type="match status" value="1"/>
</dbReference>
<proteinExistence type="predicted"/>
<dbReference type="STRING" id="49186.SAMN05421647_102335"/>
<dbReference type="AlphaFoldDB" id="A0A1N6Q817"/>
<reference evidence="2 3" key="1">
    <citation type="submission" date="2017-01" db="EMBL/GenBank/DDBJ databases">
        <authorList>
            <person name="Mah S.A."/>
            <person name="Swanson W.J."/>
            <person name="Moy G.W."/>
            <person name="Vacquier V.D."/>
        </authorList>
    </citation>
    <scope>NUCLEOTIDE SEQUENCE [LARGE SCALE GENOMIC DNA]</scope>
    <source>
        <strain evidence="2 3">DSM 7027</strain>
    </source>
</reference>
<accession>A0A1N6Q817</accession>
<dbReference type="eggNOG" id="COG2847">
    <property type="taxonomic scope" value="Bacteria"/>
</dbReference>
<dbReference type="InterPro" id="IPR007410">
    <property type="entry name" value="LpqE-like"/>
</dbReference>
<sequence>MKRALATLTTLLLASSLQAADVDVVEPYARATAPGQMNSAAFMQLTNKGDATRLTGASSSAAEVVELHTHQHDQGVMRMRQVEAIDLPANETTTLAPGGLHIMLIGLPQPLAAGSSIELNLEFEDGDTRTLQVPVQMVMPGGMSHGNNSHNMQN</sequence>
<protein>
    <recommendedName>
        <fullName evidence="4">Copper(I)-binding protein</fullName>
    </recommendedName>
</protein>
<feature type="signal peptide" evidence="1">
    <location>
        <begin position="1"/>
        <end position="19"/>
    </location>
</feature>
<name>A0A1N6Q817_9GAMM</name>
<dbReference type="InterPro" id="IPR036182">
    <property type="entry name" value="PCuAC_sf"/>
</dbReference>
<keyword evidence="3" id="KW-1185">Reference proteome</keyword>
<dbReference type="EMBL" id="FTMN01000002">
    <property type="protein sequence ID" value="SIQ12794.1"/>
    <property type="molecule type" value="Genomic_DNA"/>
</dbReference>
<evidence type="ECO:0000256" key="1">
    <source>
        <dbReference type="SAM" id="SignalP"/>
    </source>
</evidence>